<reference evidence="1 2" key="1">
    <citation type="submission" date="2021-01" db="EMBL/GenBank/DDBJ databases">
        <title>Diatom-associated Roseobacters Show Island Model of Population Structure.</title>
        <authorList>
            <person name="Qu L."/>
            <person name="Feng X."/>
            <person name="Chen Y."/>
            <person name="Li L."/>
            <person name="Wang X."/>
            <person name="Hu Z."/>
            <person name="Wang H."/>
            <person name="Luo H."/>
        </authorList>
    </citation>
    <scope>NUCLEOTIDE SEQUENCE [LARGE SCALE GENOMIC DNA]</scope>
    <source>
        <strain evidence="1 2">TR60-84</strain>
    </source>
</reference>
<accession>A0AAE3B6I5</accession>
<comment type="caution">
    <text evidence="1">The sequence shown here is derived from an EMBL/GenBank/DDBJ whole genome shotgun (WGS) entry which is preliminary data.</text>
</comment>
<dbReference type="EMBL" id="JAFBRM010000001">
    <property type="protein sequence ID" value="MBM1713461.1"/>
    <property type="molecule type" value="Genomic_DNA"/>
</dbReference>
<evidence type="ECO:0000313" key="1">
    <source>
        <dbReference type="EMBL" id="MBM1713461.1"/>
    </source>
</evidence>
<gene>
    <name evidence="1" type="ORF">JQV55_07810</name>
</gene>
<dbReference type="Proteomes" id="UP000732193">
    <property type="component" value="Unassembled WGS sequence"/>
</dbReference>
<sequence length="71" mass="8158">MLFLPFLIIVVVVVAIYANRNKDRRLCRWRRNTQESKGGLIRYNCITCGQEAHRSNGAPRECLARLGTPKL</sequence>
<name>A0AAE3B6I5_9RHOB</name>
<dbReference type="AlphaFoldDB" id="A0AAE3B6I5"/>
<keyword evidence="2" id="KW-1185">Reference proteome</keyword>
<evidence type="ECO:0000313" key="2">
    <source>
        <dbReference type="Proteomes" id="UP000732193"/>
    </source>
</evidence>
<dbReference type="RefSeq" id="WP_203241786.1">
    <property type="nucleotide sequence ID" value="NZ_JAFBRH010000001.1"/>
</dbReference>
<organism evidence="1 2">
    <name type="scientific">Sulfitobacter geojensis</name>
    <dbReference type="NCBI Taxonomy" id="1342299"/>
    <lineage>
        <taxon>Bacteria</taxon>
        <taxon>Pseudomonadati</taxon>
        <taxon>Pseudomonadota</taxon>
        <taxon>Alphaproteobacteria</taxon>
        <taxon>Rhodobacterales</taxon>
        <taxon>Roseobacteraceae</taxon>
        <taxon>Sulfitobacter</taxon>
    </lineage>
</organism>
<proteinExistence type="predicted"/>
<protein>
    <submittedName>
        <fullName evidence="1">Uncharacterized protein</fullName>
    </submittedName>
</protein>